<feature type="compositionally biased region" description="Pro residues" evidence="1">
    <location>
        <begin position="91"/>
        <end position="101"/>
    </location>
</feature>
<dbReference type="OrthoDB" id="685855at2759"/>
<gene>
    <name evidence="2" type="ORF">HU200_046249</name>
</gene>
<evidence type="ECO:0000256" key="1">
    <source>
        <dbReference type="SAM" id="MobiDB-lite"/>
    </source>
</evidence>
<keyword evidence="3" id="KW-1185">Reference proteome</keyword>
<feature type="region of interest" description="Disordered" evidence="1">
    <location>
        <begin position="28"/>
        <end position="109"/>
    </location>
</feature>
<evidence type="ECO:0000313" key="2">
    <source>
        <dbReference type="EMBL" id="KAF8678495.1"/>
    </source>
</evidence>
<feature type="compositionally biased region" description="Basic and acidic residues" evidence="1">
    <location>
        <begin position="61"/>
        <end position="70"/>
    </location>
</feature>
<name>A0A835AZ95_9POAL</name>
<dbReference type="PANTHER" id="PTHR46443:SF1">
    <property type="entry name" value="OS01G0719000 PROTEIN"/>
    <property type="match status" value="1"/>
</dbReference>
<sequence length="437" mass="47336">MEEVSLVPRMPPARQLPPHDHILRVRHRTRPLPLHATPPGTLVPSPSAPRTRNPTRQARRSRQEIWERWDPSQVLSEKQSAAEASSFHPLPGFPPPPPPPLLKQHRRVPPFSESHAEAVAEVRRRSSSVSMYGLLAPALFPDPRLLASALRAALSCWLVRSLGLGLDCFRSSTEPTDKCDHFDQVHQLLLKLDTSQAMVESNGQGGTAPAAAGFFRVPGLFVRLSSNSKGAAASNAVDPDSVWSPTSPLDVKSLRSSPPRVGLGLVDALTADGSCSVHLGCRSSFLDSIRPFLELALPKSCVKAASSAGVATTTAADEVGEYAESEEYTCVILRGPNPRTTHILAGETLEVRGKGDEAGGEGCSKAIFSIEPFSDLQPSSRAASPTTSASGRCRCCMKRLPEKMDIFMYLNECRKGYIEEEIEEAEELMILDSALNP</sequence>
<dbReference type="AlphaFoldDB" id="A0A835AZ95"/>
<dbReference type="EMBL" id="JACEFO010002136">
    <property type="protein sequence ID" value="KAF8678495.1"/>
    <property type="molecule type" value="Genomic_DNA"/>
</dbReference>
<proteinExistence type="predicted"/>
<comment type="caution">
    <text evidence="2">The sequence shown here is derived from an EMBL/GenBank/DDBJ whole genome shotgun (WGS) entry which is preliminary data.</text>
</comment>
<dbReference type="InterPro" id="IPR044593">
    <property type="entry name" value="FLZ8/MARD1"/>
</dbReference>
<evidence type="ECO:0000313" key="3">
    <source>
        <dbReference type="Proteomes" id="UP000636709"/>
    </source>
</evidence>
<accession>A0A835AZ95</accession>
<organism evidence="2 3">
    <name type="scientific">Digitaria exilis</name>
    <dbReference type="NCBI Taxonomy" id="1010633"/>
    <lineage>
        <taxon>Eukaryota</taxon>
        <taxon>Viridiplantae</taxon>
        <taxon>Streptophyta</taxon>
        <taxon>Embryophyta</taxon>
        <taxon>Tracheophyta</taxon>
        <taxon>Spermatophyta</taxon>
        <taxon>Magnoliopsida</taxon>
        <taxon>Liliopsida</taxon>
        <taxon>Poales</taxon>
        <taxon>Poaceae</taxon>
        <taxon>PACMAD clade</taxon>
        <taxon>Panicoideae</taxon>
        <taxon>Panicodae</taxon>
        <taxon>Paniceae</taxon>
        <taxon>Anthephorinae</taxon>
        <taxon>Digitaria</taxon>
    </lineage>
</organism>
<protein>
    <submittedName>
        <fullName evidence="2">Uncharacterized protein</fullName>
    </submittedName>
</protein>
<reference evidence="2" key="1">
    <citation type="submission" date="2020-07" db="EMBL/GenBank/DDBJ databases">
        <title>Genome sequence and genetic diversity analysis of an under-domesticated orphan crop, white fonio (Digitaria exilis).</title>
        <authorList>
            <person name="Bennetzen J.L."/>
            <person name="Chen S."/>
            <person name="Ma X."/>
            <person name="Wang X."/>
            <person name="Yssel A.E.J."/>
            <person name="Chaluvadi S.R."/>
            <person name="Johnson M."/>
            <person name="Gangashetty P."/>
            <person name="Hamidou F."/>
            <person name="Sanogo M.D."/>
            <person name="Zwaenepoel A."/>
            <person name="Wallace J."/>
            <person name="Van De Peer Y."/>
            <person name="Van Deynze A."/>
        </authorList>
    </citation>
    <scope>NUCLEOTIDE SEQUENCE</scope>
    <source>
        <tissue evidence="2">Leaves</tissue>
    </source>
</reference>
<dbReference type="Proteomes" id="UP000636709">
    <property type="component" value="Unassembled WGS sequence"/>
</dbReference>
<feature type="compositionally biased region" description="Polar residues" evidence="1">
    <location>
        <begin position="73"/>
        <end position="83"/>
    </location>
</feature>
<dbReference type="PANTHER" id="PTHR46443">
    <property type="entry name" value="FCS-LIKE ZINC FINGER 8"/>
    <property type="match status" value="1"/>
</dbReference>